<dbReference type="PANTHER" id="PTHR40593">
    <property type="entry name" value="PENICILLIN-BINDING PROTEIN ACTIVATOR LPOB"/>
    <property type="match status" value="1"/>
</dbReference>
<proteinExistence type="predicted"/>
<sequence>MMKNILFIAFAALFLTGCQVFKKQDSTAILKSKLSTQNKMPVTSLTTPSKQLQLNTPPTSDKIQSFQWKDCLAPLIHKILCLPEITRGDVLLVDNIQNQTNGNLQVYAATAELQKALKQSNTFNLVPITKITLAKQYLGLSAEDILGSRRKAIDLGHILNAQYVLYSTAAGEVHSPHIIMQLMLVKTGEIIWHGEGTVSH</sequence>
<name>A0A8E4F0R1_9ENTR</name>
<dbReference type="NCBIfam" id="TIGR02722">
    <property type="entry name" value="lp"/>
    <property type="match status" value="1"/>
</dbReference>
<dbReference type="Pfam" id="PF13036">
    <property type="entry name" value="LpoB"/>
    <property type="match status" value="1"/>
</dbReference>
<dbReference type="GO" id="GO:0009252">
    <property type="term" value="P:peptidoglycan biosynthetic process"/>
    <property type="evidence" value="ECO:0007669"/>
    <property type="project" value="TreeGrafter"/>
</dbReference>
<reference evidence="2" key="1">
    <citation type="submission" date="2020-10" db="EMBL/GenBank/DDBJ databases">
        <authorList>
            <person name="Szabo G."/>
        </authorList>
    </citation>
    <scope>NUCLEOTIDE SEQUENCE</scope>
    <source>
        <strain evidence="2">PROFFT</strain>
    </source>
</reference>
<dbReference type="Proteomes" id="UP000683585">
    <property type="component" value="Chromosome"/>
</dbReference>
<dbReference type="EMBL" id="LR890047">
    <property type="protein sequence ID" value="CAD6510927.1"/>
    <property type="molecule type" value="Genomic_DNA"/>
</dbReference>
<dbReference type="InterPro" id="IPR014094">
    <property type="entry name" value="LpoB"/>
</dbReference>
<dbReference type="AlphaFoldDB" id="A0A8E4F0R1"/>
<evidence type="ECO:0000313" key="2">
    <source>
        <dbReference type="EMBL" id="CAD6510927.1"/>
    </source>
</evidence>
<dbReference type="GO" id="GO:0030234">
    <property type="term" value="F:enzyme regulator activity"/>
    <property type="evidence" value="ECO:0007669"/>
    <property type="project" value="TreeGrafter"/>
</dbReference>
<evidence type="ECO:0000313" key="3">
    <source>
        <dbReference type="Proteomes" id="UP000683585"/>
    </source>
</evidence>
<accession>A0A8E4F0R1</accession>
<dbReference type="PANTHER" id="PTHR40593:SF1">
    <property type="entry name" value="PENICILLIN-BINDING PROTEIN ACTIVATOR LPOB"/>
    <property type="match status" value="1"/>
</dbReference>
<keyword evidence="3" id="KW-1185">Reference proteome</keyword>
<dbReference type="PROSITE" id="PS51257">
    <property type="entry name" value="PROKAR_LIPOPROTEIN"/>
    <property type="match status" value="1"/>
</dbReference>
<protein>
    <recommendedName>
        <fullName evidence="1">Penicillin-binding protein activator LpoB</fullName>
    </recommendedName>
</protein>
<gene>
    <name evidence="2" type="primary">lpoB</name>
    <name evidence="2" type="ORF">PROFFT_A_04260</name>
</gene>
<evidence type="ECO:0000256" key="1">
    <source>
        <dbReference type="NCBIfam" id="TIGR02722"/>
    </source>
</evidence>
<organism evidence="2 3">
    <name type="scientific">Candidatus Profftia tarda</name>
    <dbReference type="NCBI Taxonomy" id="1177216"/>
    <lineage>
        <taxon>Bacteria</taxon>
        <taxon>Pseudomonadati</taxon>
        <taxon>Pseudomonadota</taxon>
        <taxon>Gammaproteobacteria</taxon>
        <taxon>Enterobacterales</taxon>
        <taxon>Enterobacteriaceae</taxon>
        <taxon>Candidatus Profftia</taxon>
    </lineage>
</organism>
<dbReference type="KEGG" id="ptf:PROFFT_A_04260"/>
<dbReference type="Gene3D" id="3.40.50.10610">
    <property type="entry name" value="ABC-type transport auxiliary lipoprotein component"/>
    <property type="match status" value="1"/>
</dbReference>
<dbReference type="GO" id="GO:0031241">
    <property type="term" value="C:periplasmic side of cell outer membrane"/>
    <property type="evidence" value="ECO:0007669"/>
    <property type="project" value="TreeGrafter"/>
</dbReference>